<name>A0A813T6G4_9BILA</name>
<evidence type="ECO:0000313" key="2">
    <source>
        <dbReference type="EMBL" id="CAF0727202.1"/>
    </source>
</evidence>
<evidence type="ECO:0000256" key="1">
    <source>
        <dbReference type="SAM" id="MobiDB-lite"/>
    </source>
</evidence>
<organism evidence="3 6">
    <name type="scientific">Didymodactylos carnosus</name>
    <dbReference type="NCBI Taxonomy" id="1234261"/>
    <lineage>
        <taxon>Eukaryota</taxon>
        <taxon>Metazoa</taxon>
        <taxon>Spiralia</taxon>
        <taxon>Gnathifera</taxon>
        <taxon>Rotifera</taxon>
        <taxon>Eurotatoria</taxon>
        <taxon>Bdelloidea</taxon>
        <taxon>Philodinida</taxon>
        <taxon>Philodinidae</taxon>
        <taxon>Didymodactylos</taxon>
    </lineage>
</organism>
<keyword evidence="6" id="KW-1185">Reference proteome</keyword>
<accession>A0A813T6G4</accession>
<dbReference type="Proteomes" id="UP000682733">
    <property type="component" value="Unassembled WGS sequence"/>
</dbReference>
<dbReference type="AlphaFoldDB" id="A0A813T6G4"/>
<protein>
    <submittedName>
        <fullName evidence="3">Uncharacterized protein</fullName>
    </submittedName>
</protein>
<reference evidence="3" key="1">
    <citation type="submission" date="2021-02" db="EMBL/GenBank/DDBJ databases">
        <authorList>
            <person name="Nowell W R."/>
        </authorList>
    </citation>
    <scope>NUCLEOTIDE SEQUENCE</scope>
</reference>
<dbReference type="EMBL" id="CAJNOQ010000510">
    <property type="protein sequence ID" value="CAF0809570.1"/>
    <property type="molecule type" value="Genomic_DNA"/>
</dbReference>
<dbReference type="EMBL" id="CAJOBC010000510">
    <property type="protein sequence ID" value="CAF3595126.1"/>
    <property type="molecule type" value="Genomic_DNA"/>
</dbReference>
<dbReference type="EMBL" id="CAJOBA010000073">
    <property type="protein sequence ID" value="CAF3501158.1"/>
    <property type="molecule type" value="Genomic_DNA"/>
</dbReference>
<feature type="compositionally biased region" description="Polar residues" evidence="1">
    <location>
        <begin position="51"/>
        <end position="62"/>
    </location>
</feature>
<dbReference type="Proteomes" id="UP000663829">
    <property type="component" value="Unassembled WGS sequence"/>
</dbReference>
<feature type="compositionally biased region" description="Basic and acidic residues" evidence="1">
    <location>
        <begin position="101"/>
        <end position="114"/>
    </location>
</feature>
<evidence type="ECO:0000313" key="6">
    <source>
        <dbReference type="Proteomes" id="UP000663829"/>
    </source>
</evidence>
<feature type="region of interest" description="Disordered" evidence="1">
    <location>
        <begin position="46"/>
        <end position="115"/>
    </location>
</feature>
<dbReference type="EMBL" id="CAJNOK010000073">
    <property type="protein sequence ID" value="CAF0727202.1"/>
    <property type="molecule type" value="Genomic_DNA"/>
</dbReference>
<evidence type="ECO:0000313" key="5">
    <source>
        <dbReference type="EMBL" id="CAF3595126.1"/>
    </source>
</evidence>
<dbReference type="Proteomes" id="UP000677228">
    <property type="component" value="Unassembled WGS sequence"/>
</dbReference>
<proteinExistence type="predicted"/>
<feature type="compositionally biased region" description="Basic residues" evidence="1">
    <location>
        <begin position="83"/>
        <end position="93"/>
    </location>
</feature>
<dbReference type="Proteomes" id="UP000681722">
    <property type="component" value="Unassembled WGS sequence"/>
</dbReference>
<evidence type="ECO:0000313" key="4">
    <source>
        <dbReference type="EMBL" id="CAF3501158.1"/>
    </source>
</evidence>
<comment type="caution">
    <text evidence="3">The sequence shown here is derived from an EMBL/GenBank/DDBJ whole genome shotgun (WGS) entry which is preliminary data.</text>
</comment>
<sequence>MRLFRRRQKHKHVEHDEHVEQPIVYKLPNSFFDAVNVARDKNGDERLPLFGSSSSSKGNQWQEKTDFQHHSPRVGSPANLLKTRTRSASRHRDKMQQSPNDFHKILDSPRHFRTGENINGEQLQKIPFRRHRAGPRHAFLHHDSASALGEDPMFSYGNNMPFFPFSPPISAQLMQRQGMFNPIMNFHYDSSRMMNQFQHNPMTFNQFQQNPLIMQGFRFGY</sequence>
<evidence type="ECO:0000313" key="3">
    <source>
        <dbReference type="EMBL" id="CAF0809570.1"/>
    </source>
</evidence>
<gene>
    <name evidence="3" type="ORF">GPM918_LOCUS3956</name>
    <name evidence="2" type="ORF">OVA965_LOCUS522</name>
    <name evidence="5" type="ORF">SRO942_LOCUS3956</name>
    <name evidence="4" type="ORF">TMI583_LOCUS522</name>
</gene>